<feature type="compositionally biased region" description="Low complexity" evidence="7">
    <location>
        <begin position="187"/>
        <end position="201"/>
    </location>
</feature>
<protein>
    <recommendedName>
        <fullName evidence="8">Protein kinase domain-containing protein</fullName>
    </recommendedName>
</protein>
<feature type="binding site" evidence="6">
    <location>
        <position position="688"/>
    </location>
    <ligand>
        <name>ATP</name>
        <dbReference type="ChEBI" id="CHEBI:30616"/>
    </ligand>
</feature>
<dbReference type="PROSITE" id="PS50011">
    <property type="entry name" value="PROTEIN_KINASE_DOM"/>
    <property type="match status" value="1"/>
</dbReference>
<feature type="region of interest" description="Disordered" evidence="7">
    <location>
        <begin position="232"/>
        <end position="305"/>
    </location>
</feature>
<feature type="compositionally biased region" description="Polar residues" evidence="7">
    <location>
        <begin position="322"/>
        <end position="331"/>
    </location>
</feature>
<keyword evidence="10" id="KW-1185">Reference proteome</keyword>
<dbReference type="PROSITE" id="PS00107">
    <property type="entry name" value="PROTEIN_KINASE_ATP"/>
    <property type="match status" value="1"/>
</dbReference>
<keyword evidence="4 6" id="KW-0067">ATP-binding</keyword>
<dbReference type="Proteomes" id="UP001218218">
    <property type="component" value="Unassembled WGS sequence"/>
</dbReference>
<dbReference type="EMBL" id="JARIHO010000020">
    <property type="protein sequence ID" value="KAJ7346776.1"/>
    <property type="molecule type" value="Genomic_DNA"/>
</dbReference>
<dbReference type="SMART" id="SM00220">
    <property type="entry name" value="S_TKc"/>
    <property type="match status" value="1"/>
</dbReference>
<dbReference type="InterPro" id="IPR050339">
    <property type="entry name" value="CC_SR_Kinase"/>
</dbReference>
<feature type="region of interest" description="Disordered" evidence="7">
    <location>
        <begin position="148"/>
        <end position="220"/>
    </location>
</feature>
<evidence type="ECO:0000256" key="6">
    <source>
        <dbReference type="PROSITE-ProRule" id="PRU10141"/>
    </source>
</evidence>
<dbReference type="InterPro" id="IPR011009">
    <property type="entry name" value="Kinase-like_dom_sf"/>
</dbReference>
<keyword evidence="3" id="KW-0418">Kinase</keyword>
<dbReference type="Gene3D" id="3.30.200.20">
    <property type="entry name" value="Phosphorylase Kinase, domain 1"/>
    <property type="match status" value="1"/>
</dbReference>
<evidence type="ECO:0000313" key="9">
    <source>
        <dbReference type="EMBL" id="KAJ7346776.1"/>
    </source>
</evidence>
<feature type="region of interest" description="Disordered" evidence="7">
    <location>
        <begin position="460"/>
        <end position="629"/>
    </location>
</feature>
<dbReference type="GO" id="GO:0005634">
    <property type="term" value="C:nucleus"/>
    <property type="evidence" value="ECO:0007669"/>
    <property type="project" value="TreeGrafter"/>
</dbReference>
<dbReference type="GO" id="GO:0005524">
    <property type="term" value="F:ATP binding"/>
    <property type="evidence" value="ECO:0007669"/>
    <property type="project" value="UniProtKB-UniRule"/>
</dbReference>
<dbReference type="Pfam" id="PF00069">
    <property type="entry name" value="Pkinase"/>
    <property type="match status" value="1"/>
</dbReference>
<feature type="region of interest" description="Disordered" evidence="7">
    <location>
        <begin position="415"/>
        <end position="447"/>
    </location>
</feature>
<dbReference type="SUPFAM" id="SSF56112">
    <property type="entry name" value="Protein kinase-like (PK-like)"/>
    <property type="match status" value="1"/>
</dbReference>
<feature type="compositionally biased region" description="Low complexity" evidence="7">
    <location>
        <begin position="281"/>
        <end position="298"/>
    </location>
</feature>
<feature type="region of interest" description="Disordered" evidence="7">
    <location>
        <begin position="1"/>
        <end position="31"/>
    </location>
</feature>
<feature type="domain" description="Protein kinase" evidence="8">
    <location>
        <begin position="658"/>
        <end position="927"/>
    </location>
</feature>
<dbReference type="GO" id="GO:0110031">
    <property type="term" value="P:negative regulation of G2/MI transition of meiotic cell cycle"/>
    <property type="evidence" value="ECO:0007669"/>
    <property type="project" value="TreeGrafter"/>
</dbReference>
<dbReference type="GO" id="GO:0005737">
    <property type="term" value="C:cytoplasm"/>
    <property type="evidence" value="ECO:0007669"/>
    <property type="project" value="TreeGrafter"/>
</dbReference>
<evidence type="ECO:0000259" key="8">
    <source>
        <dbReference type="PROSITE" id="PS50011"/>
    </source>
</evidence>
<dbReference type="PANTHER" id="PTHR11042">
    <property type="entry name" value="EUKARYOTIC TRANSLATION INITIATION FACTOR 2-ALPHA KINASE EIF2-ALPHA KINASE -RELATED"/>
    <property type="match status" value="1"/>
</dbReference>
<evidence type="ECO:0000256" key="2">
    <source>
        <dbReference type="ARBA" id="ARBA00022741"/>
    </source>
</evidence>
<feature type="compositionally biased region" description="Gly residues" evidence="7">
    <location>
        <begin position="521"/>
        <end position="538"/>
    </location>
</feature>
<evidence type="ECO:0000256" key="1">
    <source>
        <dbReference type="ARBA" id="ARBA00022679"/>
    </source>
</evidence>
<dbReference type="Gene3D" id="1.10.510.10">
    <property type="entry name" value="Transferase(Phosphotransferase) domain 1"/>
    <property type="match status" value="1"/>
</dbReference>
<dbReference type="InterPro" id="IPR017441">
    <property type="entry name" value="Protein_kinase_ATP_BS"/>
</dbReference>
<dbReference type="PANTHER" id="PTHR11042:SF190">
    <property type="entry name" value="MITOSIS INHIBITOR PROTEIN KINASE MIK1"/>
    <property type="match status" value="1"/>
</dbReference>
<feature type="compositionally biased region" description="Low complexity" evidence="7">
    <location>
        <begin position="598"/>
        <end position="621"/>
    </location>
</feature>
<name>A0AAD6ZZX5_9AGAR</name>
<evidence type="ECO:0000256" key="3">
    <source>
        <dbReference type="ARBA" id="ARBA00022777"/>
    </source>
</evidence>
<evidence type="ECO:0000313" key="10">
    <source>
        <dbReference type="Proteomes" id="UP001218218"/>
    </source>
</evidence>
<reference evidence="9" key="1">
    <citation type="submission" date="2023-03" db="EMBL/GenBank/DDBJ databases">
        <title>Massive genome expansion in bonnet fungi (Mycena s.s.) driven by repeated elements and novel gene families across ecological guilds.</title>
        <authorList>
            <consortium name="Lawrence Berkeley National Laboratory"/>
            <person name="Harder C.B."/>
            <person name="Miyauchi S."/>
            <person name="Viragh M."/>
            <person name="Kuo A."/>
            <person name="Thoen E."/>
            <person name="Andreopoulos B."/>
            <person name="Lu D."/>
            <person name="Skrede I."/>
            <person name="Drula E."/>
            <person name="Henrissat B."/>
            <person name="Morin E."/>
            <person name="Kohler A."/>
            <person name="Barry K."/>
            <person name="LaButti K."/>
            <person name="Morin E."/>
            <person name="Salamov A."/>
            <person name="Lipzen A."/>
            <person name="Mereny Z."/>
            <person name="Hegedus B."/>
            <person name="Baldrian P."/>
            <person name="Stursova M."/>
            <person name="Weitz H."/>
            <person name="Taylor A."/>
            <person name="Grigoriev I.V."/>
            <person name="Nagy L.G."/>
            <person name="Martin F."/>
            <person name="Kauserud H."/>
        </authorList>
    </citation>
    <scope>NUCLEOTIDE SEQUENCE</scope>
    <source>
        <strain evidence="9">CBHHK002</strain>
    </source>
</reference>
<dbReference type="PROSITE" id="PS00108">
    <property type="entry name" value="PROTEIN_KINASE_ST"/>
    <property type="match status" value="1"/>
</dbReference>
<dbReference type="AlphaFoldDB" id="A0AAD6ZZX5"/>
<comment type="caution">
    <text evidence="9">The sequence shown here is derived from an EMBL/GenBank/DDBJ whole genome shotgun (WGS) entry which is preliminary data.</text>
</comment>
<dbReference type="GO" id="GO:0004713">
    <property type="term" value="F:protein tyrosine kinase activity"/>
    <property type="evidence" value="ECO:0007669"/>
    <property type="project" value="TreeGrafter"/>
</dbReference>
<evidence type="ECO:0000256" key="4">
    <source>
        <dbReference type="ARBA" id="ARBA00022840"/>
    </source>
</evidence>
<feature type="compositionally biased region" description="Polar residues" evidence="7">
    <location>
        <begin position="245"/>
        <end position="259"/>
    </location>
</feature>
<dbReference type="InterPro" id="IPR000719">
    <property type="entry name" value="Prot_kinase_dom"/>
</dbReference>
<keyword evidence="2 6" id="KW-0547">Nucleotide-binding</keyword>
<evidence type="ECO:0000256" key="5">
    <source>
        <dbReference type="ARBA" id="ARBA00037982"/>
    </source>
</evidence>
<organism evidence="9 10">
    <name type="scientific">Mycena albidolilacea</name>
    <dbReference type="NCBI Taxonomy" id="1033008"/>
    <lineage>
        <taxon>Eukaryota</taxon>
        <taxon>Fungi</taxon>
        <taxon>Dikarya</taxon>
        <taxon>Basidiomycota</taxon>
        <taxon>Agaricomycotina</taxon>
        <taxon>Agaricomycetes</taxon>
        <taxon>Agaricomycetidae</taxon>
        <taxon>Agaricales</taxon>
        <taxon>Marasmiineae</taxon>
        <taxon>Mycenaceae</taxon>
        <taxon>Mycena</taxon>
    </lineage>
</organism>
<evidence type="ECO:0000256" key="7">
    <source>
        <dbReference type="SAM" id="MobiDB-lite"/>
    </source>
</evidence>
<feature type="compositionally biased region" description="Polar residues" evidence="7">
    <location>
        <begin position="271"/>
        <end position="280"/>
    </location>
</feature>
<sequence>MLSMHTPPRTPYDSPMLTPSPLRKFNPRPITPEDNDAAVFFASPTKPLLTPAKKVPSRTPLSLNTNTIATGTKRKQHTSTPLRLVPLASPNSSFLRLAPLPAPQFTTRTPQTAAEADAHLRSHTATLTRLRISDLNYDFDDDLAPSRSEEVVEASSPGGHITKRRARSRPVSQELFDASPSPVAFPSARVSHARTSSTSSSDTGSPIPRRRLAGTHPPRAPLERIESAATLFFGPPINPPRARLSSATSNTSLRTTSARQAGRHSYAGPGCSTQSWNAMQSRPTTPSPRSSPAHTAPTRFDDDDEQDMFFGARGNLSFSFNVTADTPSPRTKTLPKKHTLHPRDSGIALSEDDDDLLGVPRASSSVSSIYSDEGLVTPGVEPEAGSGWPSVFVQGHDEAPVDVDAFIRRTLAAGARAASGTEPASKRAPGTPVKKVKTSYLVGGPDRPWQSAVAHKVGLPGFSWDGNTVGGAGGGKNKPRKSLPAVFPALQTRKHGKAPVDPSTDSEGEEESPSGRRGAGKYLGLGLGRPGPASGKGGLAARTRWLTRRSSSGAFSSGSDTASLAGTPTRAKGHRDWHLPKVGIPAFSPHSNARANLSPGRSASSTSSSSASTMGSPTTGARFSSNASAVSPARPAHQFVRRLSDQSVERAGYFERVFEEVAELGSGEFGKVIKVRSRSRTEYYAVKKSKRFEGVRHRLRLREEVEILQHLNACGGVQPNVLTFVDSWEEDDVLYIQTELCELGNFARFLWEFGRVFPRLDEGRIWKIMVDLSSGLQFIHDAGVIHLDLKPSNIFLTGSGRFKIGDFGMASVWPRTRTATSAGDQAESVVGFEREGDKVYLAPEVLQGRYGKAADVFSFGMTMLETASNMVVPDQGEAWLRLRREDYSQIDASVDEMPELFGLIQQMMRSDPEKRVRVEDICGHPVVARARGWMEASGEGPLEAPSGEFVGAILGRMEDVRM</sequence>
<keyword evidence="1" id="KW-0808">Transferase</keyword>
<feature type="region of interest" description="Disordered" evidence="7">
    <location>
        <begin position="322"/>
        <end position="354"/>
    </location>
</feature>
<feature type="compositionally biased region" description="Low complexity" evidence="7">
    <location>
        <begin position="548"/>
        <end position="563"/>
    </location>
</feature>
<dbReference type="InterPro" id="IPR008271">
    <property type="entry name" value="Ser/Thr_kinase_AS"/>
</dbReference>
<gene>
    <name evidence="9" type="ORF">DFH08DRAFT_1080740</name>
</gene>
<comment type="similarity">
    <text evidence="5">Belongs to the protein kinase superfamily. Ser/Thr protein kinase family. GCN2 subfamily.</text>
</comment>
<accession>A0AAD6ZZX5</accession>
<proteinExistence type="inferred from homology"/>